<organism evidence="2">
    <name type="scientific">Siphoviridae sp. ctDyb2</name>
    <dbReference type="NCBI Taxonomy" id="2826201"/>
    <lineage>
        <taxon>Viruses</taxon>
        <taxon>Duplodnaviria</taxon>
        <taxon>Heunggongvirae</taxon>
        <taxon>Uroviricota</taxon>
        <taxon>Caudoviricetes</taxon>
    </lineage>
</organism>
<evidence type="ECO:0000256" key="1">
    <source>
        <dbReference type="SAM" id="Phobius"/>
    </source>
</evidence>
<evidence type="ECO:0000313" key="2">
    <source>
        <dbReference type="EMBL" id="DAD79936.1"/>
    </source>
</evidence>
<reference evidence="2" key="1">
    <citation type="journal article" date="2021" name="Proc. Natl. Acad. Sci. U.S.A.">
        <title>A Catalog of Tens of Thousands of Viruses from Human Metagenomes Reveals Hidden Associations with Chronic Diseases.</title>
        <authorList>
            <person name="Tisza M.J."/>
            <person name="Buck C.B."/>
        </authorList>
    </citation>
    <scope>NUCLEOTIDE SEQUENCE</scope>
    <source>
        <strain evidence="2">CtDyb2</strain>
    </source>
</reference>
<keyword evidence="1" id="KW-0812">Transmembrane</keyword>
<keyword evidence="1" id="KW-1133">Transmembrane helix</keyword>
<sequence length="29" mass="3071">MSTVAELLLGLLLGWLAGVLLVAFVEVWG</sequence>
<accession>A0A8S5MCP4</accession>
<keyword evidence="1" id="KW-0472">Membrane</keyword>
<name>A0A8S5MCP4_9CAUD</name>
<proteinExistence type="predicted"/>
<dbReference type="EMBL" id="BK014875">
    <property type="protein sequence ID" value="DAD79936.1"/>
    <property type="molecule type" value="Genomic_DNA"/>
</dbReference>
<protein>
    <submittedName>
        <fullName evidence="2">WzzE-like protein</fullName>
    </submittedName>
</protein>
<feature type="transmembrane region" description="Helical" evidence="1">
    <location>
        <begin position="7"/>
        <end position="28"/>
    </location>
</feature>